<evidence type="ECO:0000313" key="7">
    <source>
        <dbReference type="EMBL" id="KZT57836.1"/>
    </source>
</evidence>
<comment type="similarity">
    <text evidence="1 5">Belongs to the iron/ascorbate-dependent oxidoreductase family.</text>
</comment>
<dbReference type="AlphaFoldDB" id="A0A165GAW8"/>
<dbReference type="InterPro" id="IPR044861">
    <property type="entry name" value="IPNS-like_FE2OG_OXY"/>
</dbReference>
<dbReference type="InParanoid" id="A0A165GAW8"/>
<dbReference type="PANTHER" id="PTHR10209">
    <property type="entry name" value="OXIDOREDUCTASE, 2OG-FE II OXYGENASE FAMILY PROTEIN"/>
    <property type="match status" value="1"/>
</dbReference>
<protein>
    <submittedName>
        <fullName evidence="7">Oxidoreductase</fullName>
    </submittedName>
</protein>
<dbReference type="SUPFAM" id="SSF51197">
    <property type="entry name" value="Clavaminate synthase-like"/>
    <property type="match status" value="1"/>
</dbReference>
<keyword evidence="3 5" id="KW-0560">Oxidoreductase</keyword>
<name>A0A165GAW8_9BASI</name>
<reference evidence="7 8" key="1">
    <citation type="journal article" date="2016" name="Mol. Biol. Evol.">
        <title>Comparative Genomics of Early-Diverging Mushroom-Forming Fungi Provides Insights into the Origins of Lignocellulose Decay Capabilities.</title>
        <authorList>
            <person name="Nagy L.G."/>
            <person name="Riley R."/>
            <person name="Tritt A."/>
            <person name="Adam C."/>
            <person name="Daum C."/>
            <person name="Floudas D."/>
            <person name="Sun H."/>
            <person name="Yadav J.S."/>
            <person name="Pangilinan J."/>
            <person name="Larsson K.H."/>
            <person name="Matsuura K."/>
            <person name="Barry K."/>
            <person name="Labutti K."/>
            <person name="Kuo R."/>
            <person name="Ohm R.A."/>
            <person name="Bhattacharya S.S."/>
            <person name="Shirouzu T."/>
            <person name="Yoshinaga Y."/>
            <person name="Martin F.M."/>
            <person name="Grigoriev I.V."/>
            <person name="Hibbett D.S."/>
        </authorList>
    </citation>
    <scope>NUCLEOTIDE SEQUENCE [LARGE SCALE GENOMIC DNA]</scope>
    <source>
        <strain evidence="7 8">HHB12733</strain>
    </source>
</reference>
<dbReference type="Pfam" id="PF03171">
    <property type="entry name" value="2OG-FeII_Oxy"/>
    <property type="match status" value="1"/>
</dbReference>
<evidence type="ECO:0000313" key="8">
    <source>
        <dbReference type="Proteomes" id="UP000076842"/>
    </source>
</evidence>
<dbReference type="GO" id="GO:0016491">
    <property type="term" value="F:oxidoreductase activity"/>
    <property type="evidence" value="ECO:0007669"/>
    <property type="project" value="UniProtKB-KW"/>
</dbReference>
<feature type="domain" description="Fe2OG dioxygenase" evidence="6">
    <location>
        <begin position="182"/>
        <end position="304"/>
    </location>
</feature>
<dbReference type="InterPro" id="IPR026992">
    <property type="entry name" value="DIOX_N"/>
</dbReference>
<accession>A0A165GAW8</accession>
<evidence type="ECO:0000256" key="4">
    <source>
        <dbReference type="ARBA" id="ARBA00023004"/>
    </source>
</evidence>
<keyword evidence="2 5" id="KW-0479">Metal-binding</keyword>
<dbReference type="STRING" id="1353952.A0A165GAW8"/>
<dbReference type="GO" id="GO:0046872">
    <property type="term" value="F:metal ion binding"/>
    <property type="evidence" value="ECO:0007669"/>
    <property type="project" value="UniProtKB-KW"/>
</dbReference>
<dbReference type="PANTHER" id="PTHR10209:SF881">
    <property type="entry name" value="FI07970P-RELATED"/>
    <property type="match status" value="1"/>
</dbReference>
<dbReference type="FunCoup" id="A0A165GAW8">
    <property type="interactions" value="12"/>
</dbReference>
<dbReference type="Gene3D" id="2.60.120.330">
    <property type="entry name" value="B-lactam Antibiotic, Isopenicillin N Synthase, Chain"/>
    <property type="match status" value="1"/>
</dbReference>
<organism evidence="7 8">
    <name type="scientific">Calocera cornea HHB12733</name>
    <dbReference type="NCBI Taxonomy" id="1353952"/>
    <lineage>
        <taxon>Eukaryota</taxon>
        <taxon>Fungi</taxon>
        <taxon>Dikarya</taxon>
        <taxon>Basidiomycota</taxon>
        <taxon>Agaricomycotina</taxon>
        <taxon>Dacrymycetes</taxon>
        <taxon>Dacrymycetales</taxon>
        <taxon>Dacrymycetaceae</taxon>
        <taxon>Calocera</taxon>
    </lineage>
</organism>
<dbReference type="PRINTS" id="PR00682">
    <property type="entry name" value="IPNSYNTHASE"/>
</dbReference>
<dbReference type="Pfam" id="PF14226">
    <property type="entry name" value="DIOX_N"/>
    <property type="match status" value="1"/>
</dbReference>
<evidence type="ECO:0000259" key="6">
    <source>
        <dbReference type="PROSITE" id="PS51471"/>
    </source>
</evidence>
<evidence type="ECO:0000256" key="2">
    <source>
        <dbReference type="ARBA" id="ARBA00022723"/>
    </source>
</evidence>
<dbReference type="EMBL" id="KV423958">
    <property type="protein sequence ID" value="KZT57836.1"/>
    <property type="molecule type" value="Genomic_DNA"/>
</dbReference>
<dbReference type="Proteomes" id="UP000076842">
    <property type="component" value="Unassembled WGS sequence"/>
</dbReference>
<dbReference type="OrthoDB" id="288590at2759"/>
<proteinExistence type="inferred from homology"/>
<dbReference type="InterPro" id="IPR005123">
    <property type="entry name" value="Oxoglu/Fe-dep_dioxygenase_dom"/>
</dbReference>
<gene>
    <name evidence="7" type="ORF">CALCODRAFT_433603</name>
</gene>
<evidence type="ECO:0000256" key="1">
    <source>
        <dbReference type="ARBA" id="ARBA00008056"/>
    </source>
</evidence>
<dbReference type="InterPro" id="IPR027443">
    <property type="entry name" value="IPNS-like_sf"/>
</dbReference>
<dbReference type="FunFam" id="2.60.120.330:FF:000030">
    <property type="entry name" value="Thymine dioxygenase"/>
    <property type="match status" value="1"/>
</dbReference>
<keyword evidence="4 5" id="KW-0408">Iron</keyword>
<keyword evidence="8" id="KW-1185">Reference proteome</keyword>
<dbReference type="PROSITE" id="PS51471">
    <property type="entry name" value="FE2OG_OXY"/>
    <property type="match status" value="1"/>
</dbReference>
<evidence type="ECO:0000256" key="5">
    <source>
        <dbReference type="RuleBase" id="RU003682"/>
    </source>
</evidence>
<evidence type="ECO:0000256" key="3">
    <source>
        <dbReference type="ARBA" id="ARBA00023002"/>
    </source>
</evidence>
<sequence>MPSVQDSPVPIIDFGLFRNASSPQQRKQIAEQVFEAFRTVGFVYLINHGIPVELMDDAFGWAKKFFDMPLEEKMKCPHPPGGEYHRGYSGLGKEKVSQMVFDKEKLAELRKAPDVKESFEAGSETDPKFPNLWPDAAAIPGFREFCVEYFTTARKTQMEVMHAIALGMGIDETFFDAYHTDSTNQLRLLHYPPVEESALLAGEKERIGAHSDFGTITMLAQDACGGLEVEDPHQPGVFRPAPPIKGALIVNIGDFLMRWSNDVLKSTLHRVRAPPPKETDSTDVEGAKLRMTPPRYSIPYFCSANRDTVIDCLPGCWSDTVPKKYEPITAGEYIAMRMNVTY</sequence>